<feature type="signal peptide" evidence="1">
    <location>
        <begin position="1"/>
        <end position="18"/>
    </location>
</feature>
<accession>A0A6G4WFG5</accession>
<reference evidence="2 3" key="1">
    <citation type="submission" date="2020-02" db="EMBL/GenBank/DDBJ databases">
        <title>Genome sequence of strain CCNWXJ40-4.</title>
        <authorList>
            <person name="Gao J."/>
            <person name="Sun J."/>
        </authorList>
    </citation>
    <scope>NUCLEOTIDE SEQUENCE [LARGE SCALE GENOMIC DNA]</scope>
    <source>
        <strain evidence="2 3">CCNWXJ 40-4</strain>
    </source>
</reference>
<evidence type="ECO:0000313" key="3">
    <source>
        <dbReference type="Proteomes" id="UP001642900"/>
    </source>
</evidence>
<dbReference type="EMBL" id="JAAKZF010000023">
    <property type="protein sequence ID" value="NGO52870.1"/>
    <property type="molecule type" value="Genomic_DNA"/>
</dbReference>
<keyword evidence="3" id="KW-1185">Reference proteome</keyword>
<evidence type="ECO:0000256" key="1">
    <source>
        <dbReference type="SAM" id="SignalP"/>
    </source>
</evidence>
<proteinExistence type="predicted"/>
<protein>
    <submittedName>
        <fullName evidence="2">Uncharacterized protein</fullName>
    </submittedName>
</protein>
<dbReference type="RefSeq" id="WP_165029680.1">
    <property type="nucleotide sequence ID" value="NZ_JAAKZF010000023.1"/>
</dbReference>
<feature type="chain" id="PRO_5026354735" evidence="1">
    <location>
        <begin position="19"/>
        <end position="148"/>
    </location>
</feature>
<sequence>MRFIILAAALAAAAPAHASGGLWCDNVGGPVKISIQSGVTRGMGFPVFDFRASSEVDNATIGDDLRKTTFDGGNLPQYWSHGENLNMVLYRERDTDIFGSVEIIILTMAAGDDIEYSGTYSFTAYDAGGNNGQGSTVTHTGKISCGVE</sequence>
<comment type="caution">
    <text evidence="2">The sequence shown here is derived from an EMBL/GenBank/DDBJ whole genome shotgun (WGS) entry which is preliminary data.</text>
</comment>
<name>A0A6G4WFG5_9HYPH</name>
<gene>
    <name evidence="2" type="ORF">G6N73_17085</name>
</gene>
<evidence type="ECO:0000313" key="2">
    <source>
        <dbReference type="EMBL" id="NGO52870.1"/>
    </source>
</evidence>
<dbReference type="Proteomes" id="UP001642900">
    <property type="component" value="Unassembled WGS sequence"/>
</dbReference>
<organism evidence="2 3">
    <name type="scientific">Allomesorhizobium camelthorni</name>
    <dbReference type="NCBI Taxonomy" id="475069"/>
    <lineage>
        <taxon>Bacteria</taxon>
        <taxon>Pseudomonadati</taxon>
        <taxon>Pseudomonadota</taxon>
        <taxon>Alphaproteobacteria</taxon>
        <taxon>Hyphomicrobiales</taxon>
        <taxon>Phyllobacteriaceae</taxon>
        <taxon>Allomesorhizobium</taxon>
    </lineage>
</organism>
<dbReference type="AlphaFoldDB" id="A0A6G4WFG5"/>
<keyword evidence="1" id="KW-0732">Signal</keyword>